<dbReference type="EMBL" id="AGSN01000190">
    <property type="protein sequence ID" value="EHH07198.1"/>
    <property type="molecule type" value="Genomic_DNA"/>
</dbReference>
<evidence type="ECO:0000313" key="2">
    <source>
        <dbReference type="Proteomes" id="UP000002949"/>
    </source>
</evidence>
<protein>
    <submittedName>
        <fullName evidence="1">Asp/Glu racemase</fullName>
    </submittedName>
</protein>
<dbReference type="AlphaFoldDB" id="G6YHW1"/>
<dbReference type="STRING" id="1082933.A6B35_03985"/>
<dbReference type="Pfam" id="PF17645">
    <property type="entry name" value="Amdase"/>
    <property type="match status" value="1"/>
</dbReference>
<accession>G6YHW1</accession>
<dbReference type="Gene3D" id="3.40.50.12500">
    <property type="match status" value="1"/>
</dbReference>
<proteinExistence type="predicted"/>
<sequence>MSANLAAARLASSGPIDLGVLPSELDGGLASRAAIGLAILATDQTLEHEFRALVRIPGVAFYEARVFNDNDVTPNTLRAIGPRIAPCVDLILPSIPLDVVGFGCTSATMMLGEEAVFAEIRKARPGVACTTPVTGALAAFKALGVKGIGLLTPYSPKINEGLVAYFTGRGLDIAAVATFDRRDDREAARISLASIEAAAEKMAAVPGVEAIFISCTSLRVAEAVAGLEQRIGIPVTSSNHAMAWHCLRLAGIDDVVPAGGRLFGLPASRTPA</sequence>
<evidence type="ECO:0000313" key="1">
    <source>
        <dbReference type="EMBL" id="EHH07198.1"/>
    </source>
</evidence>
<reference evidence="1 2" key="1">
    <citation type="journal article" date="2012" name="J. Bacteriol.">
        <title>Draft Genome Sequence of Plant Growth-Promoting Rhizobium Mesorhizobium amorphae, Isolated from Zinc-Lead Mine Tailings.</title>
        <authorList>
            <person name="Hao X."/>
            <person name="Lin Y."/>
            <person name="Johnstone L."/>
            <person name="Baltrus D.A."/>
            <person name="Miller S.J."/>
            <person name="Wei G."/>
            <person name="Rensing C."/>
        </authorList>
    </citation>
    <scope>NUCLEOTIDE SEQUENCE [LARGE SCALE GENOMIC DNA]</scope>
    <source>
        <strain evidence="1 2">CCNWGS0123</strain>
    </source>
</reference>
<dbReference type="Proteomes" id="UP000002949">
    <property type="component" value="Unassembled WGS sequence"/>
</dbReference>
<organism evidence="1 2">
    <name type="scientific">Mesorhizobium amorphae CCNWGS0123</name>
    <dbReference type="NCBI Taxonomy" id="1082933"/>
    <lineage>
        <taxon>Bacteria</taxon>
        <taxon>Pseudomonadati</taxon>
        <taxon>Pseudomonadota</taxon>
        <taxon>Alphaproteobacteria</taxon>
        <taxon>Hyphomicrobiales</taxon>
        <taxon>Phyllobacteriaceae</taxon>
        <taxon>Mesorhizobium</taxon>
    </lineage>
</organism>
<dbReference type="OrthoDB" id="9816064at2"/>
<gene>
    <name evidence="1" type="ORF">MEA186_27905</name>
</gene>
<dbReference type="eggNOG" id="COG3473">
    <property type="taxonomic scope" value="Bacteria"/>
</dbReference>
<dbReference type="RefSeq" id="WP_006205343.1">
    <property type="nucleotide sequence ID" value="NZ_AGSN01000190.1"/>
</dbReference>
<dbReference type="PANTHER" id="PTHR40267:SF1">
    <property type="entry name" value="BLR3294 PROTEIN"/>
    <property type="match status" value="1"/>
</dbReference>
<dbReference type="InterPro" id="IPR053714">
    <property type="entry name" value="Iso_Racemase_Enz_sf"/>
</dbReference>
<dbReference type="PATRIC" id="fig|1082933.3.peg.5428"/>
<keyword evidence="2" id="KW-1185">Reference proteome</keyword>
<name>G6YHW1_9HYPH</name>
<dbReference type="PANTHER" id="PTHR40267">
    <property type="entry name" value="BLR3294 PROTEIN"/>
    <property type="match status" value="1"/>
</dbReference>
<dbReference type="InterPro" id="IPR026286">
    <property type="entry name" value="MaiA/AMDase"/>
</dbReference>
<dbReference type="PIRSF" id="PIRSF015736">
    <property type="entry name" value="MI"/>
    <property type="match status" value="1"/>
</dbReference>